<dbReference type="RefSeq" id="WP_074553159.1">
    <property type="nucleotide sequence ID" value="NZ_CP061202.1"/>
</dbReference>
<sequence>MTHSQSALGPAPMASFPRSHPAQSGLGWRDFFERLGQGTLPQGTRRSDRPAQDPIRSFNGQAIRPVSR</sequence>
<organism evidence="1 2">
    <name type="scientific">Rhodobacter capsulatus</name>
    <name type="common">Rhodopseudomonas capsulata</name>
    <dbReference type="NCBI Taxonomy" id="1061"/>
    <lineage>
        <taxon>Bacteria</taxon>
        <taxon>Pseudomonadati</taxon>
        <taxon>Pseudomonadota</taxon>
        <taxon>Alphaproteobacteria</taxon>
        <taxon>Rhodobacterales</taxon>
        <taxon>Rhodobacter group</taxon>
        <taxon>Rhodobacter</taxon>
    </lineage>
</organism>
<evidence type="ECO:0000313" key="2">
    <source>
        <dbReference type="Proteomes" id="UP000183812"/>
    </source>
</evidence>
<evidence type="ECO:0000313" key="1">
    <source>
        <dbReference type="EMBL" id="SDE84863.1"/>
    </source>
</evidence>
<dbReference type="EMBL" id="FNAY01000004">
    <property type="protein sequence ID" value="SDE84863.1"/>
    <property type="molecule type" value="Genomic_DNA"/>
</dbReference>
<proteinExistence type="predicted"/>
<dbReference type="AlphaFoldDB" id="A0A1G7G9U4"/>
<accession>A0A1G7G9U4</accession>
<reference evidence="1 2" key="1">
    <citation type="submission" date="2016-10" db="EMBL/GenBank/DDBJ databases">
        <authorList>
            <person name="de Groot N.N."/>
        </authorList>
    </citation>
    <scope>NUCLEOTIDE SEQUENCE [LARGE SCALE GENOMIC DNA]</scope>
    <source>
        <strain evidence="2">DSM 938 / 37b4</strain>
    </source>
</reference>
<name>A0A1G7G9U4_RHOCA</name>
<dbReference type="Proteomes" id="UP000183812">
    <property type="component" value="Unassembled WGS sequence"/>
</dbReference>
<gene>
    <name evidence="1" type="ORF">SAMN04244550_01183</name>
</gene>
<dbReference type="OrthoDB" id="7690254at2"/>
<protein>
    <submittedName>
        <fullName evidence="1">Uncharacterized protein</fullName>
    </submittedName>
</protein>